<evidence type="ECO:0000256" key="1">
    <source>
        <dbReference type="SAM" id="MobiDB-lite"/>
    </source>
</evidence>
<dbReference type="Proteomes" id="UP000326396">
    <property type="component" value="Linkage Group LG16"/>
</dbReference>
<reference evidence="2 3" key="1">
    <citation type="submission" date="2019-05" db="EMBL/GenBank/DDBJ databases">
        <title>Mikania micrantha, genome provides insights into the molecular mechanism of rapid growth.</title>
        <authorList>
            <person name="Liu B."/>
        </authorList>
    </citation>
    <scope>NUCLEOTIDE SEQUENCE [LARGE SCALE GENOMIC DNA]</scope>
    <source>
        <strain evidence="2">NLD-2019</strain>
        <tissue evidence="2">Leaf</tissue>
    </source>
</reference>
<protein>
    <recommendedName>
        <fullName evidence="4">Reverse transcriptase Ty1/copia-type domain-containing protein</fullName>
    </recommendedName>
</protein>
<dbReference type="AlphaFoldDB" id="A0A5N6NXH2"/>
<feature type="compositionally biased region" description="Basic and acidic residues" evidence="1">
    <location>
        <begin position="20"/>
        <end position="31"/>
    </location>
</feature>
<dbReference type="EMBL" id="SZYD01000008">
    <property type="protein sequence ID" value="KAD5508391.1"/>
    <property type="molecule type" value="Genomic_DNA"/>
</dbReference>
<proteinExistence type="predicted"/>
<name>A0A5N6NXH2_9ASTR</name>
<feature type="compositionally biased region" description="Basic and acidic residues" evidence="1">
    <location>
        <begin position="1"/>
        <end position="12"/>
    </location>
</feature>
<accession>A0A5N6NXH2</accession>
<feature type="region of interest" description="Disordered" evidence="1">
    <location>
        <begin position="1"/>
        <end position="45"/>
    </location>
</feature>
<evidence type="ECO:0008006" key="4">
    <source>
        <dbReference type="Google" id="ProtNLM"/>
    </source>
</evidence>
<sequence>MTLSETKAKMVEHGQSSRGCKKEIGNYEGKGKGKSKVVDLGPKKEGPQWKKAIKNEIDSILQNHTWELVDLPPGRKPLGYRWIFKRKMKADGSIDKYKASAASPSVTVSLQKDLSLKRQHKAGEFDSSF</sequence>
<organism evidence="2 3">
    <name type="scientific">Mikania micrantha</name>
    <name type="common">bitter vine</name>
    <dbReference type="NCBI Taxonomy" id="192012"/>
    <lineage>
        <taxon>Eukaryota</taxon>
        <taxon>Viridiplantae</taxon>
        <taxon>Streptophyta</taxon>
        <taxon>Embryophyta</taxon>
        <taxon>Tracheophyta</taxon>
        <taxon>Spermatophyta</taxon>
        <taxon>Magnoliopsida</taxon>
        <taxon>eudicotyledons</taxon>
        <taxon>Gunneridae</taxon>
        <taxon>Pentapetalae</taxon>
        <taxon>asterids</taxon>
        <taxon>campanulids</taxon>
        <taxon>Asterales</taxon>
        <taxon>Asteraceae</taxon>
        <taxon>Asteroideae</taxon>
        <taxon>Heliantheae alliance</taxon>
        <taxon>Eupatorieae</taxon>
        <taxon>Mikania</taxon>
    </lineage>
</organism>
<comment type="caution">
    <text evidence="2">The sequence shown here is derived from an EMBL/GenBank/DDBJ whole genome shotgun (WGS) entry which is preliminary data.</text>
</comment>
<keyword evidence="3" id="KW-1185">Reference proteome</keyword>
<evidence type="ECO:0000313" key="3">
    <source>
        <dbReference type="Proteomes" id="UP000326396"/>
    </source>
</evidence>
<dbReference type="OrthoDB" id="1929979at2759"/>
<evidence type="ECO:0000313" key="2">
    <source>
        <dbReference type="EMBL" id="KAD5508391.1"/>
    </source>
</evidence>
<gene>
    <name evidence="2" type="ORF">E3N88_16094</name>
</gene>